<evidence type="ECO:0000313" key="14">
    <source>
        <dbReference type="Proteomes" id="UP001208570"/>
    </source>
</evidence>
<dbReference type="PROSITE" id="PS51117">
    <property type="entry name" value="LAMININ_NTER"/>
    <property type="match status" value="1"/>
</dbReference>
<feature type="domain" description="Fibronectin type-III" evidence="11">
    <location>
        <begin position="784"/>
        <end position="868"/>
    </location>
</feature>
<organism evidence="13 14">
    <name type="scientific">Paralvinella palmiformis</name>
    <dbReference type="NCBI Taxonomy" id="53620"/>
    <lineage>
        <taxon>Eukaryota</taxon>
        <taxon>Metazoa</taxon>
        <taxon>Spiralia</taxon>
        <taxon>Lophotrochozoa</taxon>
        <taxon>Annelida</taxon>
        <taxon>Polychaeta</taxon>
        <taxon>Sedentaria</taxon>
        <taxon>Canalipalpata</taxon>
        <taxon>Terebellida</taxon>
        <taxon>Terebelliformia</taxon>
        <taxon>Alvinellidae</taxon>
        <taxon>Paralvinella</taxon>
    </lineage>
</organism>
<feature type="disulfide bond" evidence="8">
    <location>
        <begin position="751"/>
        <end position="760"/>
    </location>
</feature>
<evidence type="ECO:0000313" key="13">
    <source>
        <dbReference type="EMBL" id="KAK2166023.1"/>
    </source>
</evidence>
<dbReference type="InterPro" id="IPR008211">
    <property type="entry name" value="Laminin_N"/>
</dbReference>
<evidence type="ECO:0000256" key="4">
    <source>
        <dbReference type="ARBA" id="ARBA00022737"/>
    </source>
</evidence>
<dbReference type="GO" id="GO:0009887">
    <property type="term" value="P:animal organ morphogenesis"/>
    <property type="evidence" value="ECO:0007669"/>
    <property type="project" value="TreeGrafter"/>
</dbReference>
<dbReference type="FunFam" id="2.10.25.10:FF:000275">
    <property type="entry name" value="usherin"/>
    <property type="match status" value="1"/>
</dbReference>
<feature type="disulfide bond" evidence="8">
    <location>
        <begin position="537"/>
        <end position="554"/>
    </location>
</feature>
<dbReference type="SUPFAM" id="SSF57196">
    <property type="entry name" value="EGF/Laminin"/>
    <property type="match status" value="5"/>
</dbReference>
<dbReference type="Pfam" id="PF00055">
    <property type="entry name" value="Laminin_N"/>
    <property type="match status" value="1"/>
</dbReference>
<dbReference type="GO" id="GO:0005576">
    <property type="term" value="C:extracellular region"/>
    <property type="evidence" value="ECO:0007669"/>
    <property type="project" value="UniProtKB-SubCell"/>
</dbReference>
<dbReference type="InterPro" id="IPR013320">
    <property type="entry name" value="ConA-like_dom_sf"/>
</dbReference>
<protein>
    <recommendedName>
        <fullName evidence="15">Usherin</fullName>
    </recommendedName>
</protein>
<dbReference type="SUPFAM" id="SSF49265">
    <property type="entry name" value="Fibronectin type III"/>
    <property type="match status" value="3"/>
</dbReference>
<dbReference type="InterPro" id="IPR008979">
    <property type="entry name" value="Galactose-bd-like_sf"/>
</dbReference>
<dbReference type="Gene3D" id="2.60.40.10">
    <property type="entry name" value="Immunoglobulins"/>
    <property type="match status" value="4"/>
</dbReference>
<reference evidence="13" key="1">
    <citation type="journal article" date="2023" name="Mol. Biol. Evol.">
        <title>Third-Generation Sequencing Reveals the Adaptive Role of the Epigenome in Three Deep-Sea Polychaetes.</title>
        <authorList>
            <person name="Perez M."/>
            <person name="Aroh O."/>
            <person name="Sun Y."/>
            <person name="Lan Y."/>
            <person name="Juniper S.K."/>
            <person name="Young C.R."/>
            <person name="Angers B."/>
            <person name="Qian P.Y."/>
        </authorList>
    </citation>
    <scope>NUCLEOTIDE SEQUENCE</scope>
    <source>
        <strain evidence="13">P08H-3</strain>
    </source>
</reference>
<dbReference type="Gene3D" id="2.10.25.10">
    <property type="entry name" value="Laminin"/>
    <property type="match status" value="5"/>
</dbReference>
<evidence type="ECO:0000256" key="2">
    <source>
        <dbReference type="ARBA" id="ARBA00022525"/>
    </source>
</evidence>
<feature type="disulfide bond" evidence="8">
    <location>
        <begin position="505"/>
        <end position="514"/>
    </location>
</feature>
<feature type="domain" description="Fibronectin type-III" evidence="11">
    <location>
        <begin position="870"/>
        <end position="965"/>
    </location>
</feature>
<keyword evidence="7 8" id="KW-0424">Laminin EGF-like domain</keyword>
<dbReference type="InterPro" id="IPR002049">
    <property type="entry name" value="LE_dom"/>
</dbReference>
<dbReference type="Gene3D" id="2.60.120.260">
    <property type="entry name" value="Galactose-binding domain-like"/>
    <property type="match status" value="1"/>
</dbReference>
<gene>
    <name evidence="13" type="ORF">LSH36_43g01016</name>
</gene>
<dbReference type="PROSITE" id="PS50853">
    <property type="entry name" value="FN3"/>
    <property type="match status" value="4"/>
</dbReference>
<evidence type="ECO:0000256" key="7">
    <source>
        <dbReference type="ARBA" id="ARBA00023292"/>
    </source>
</evidence>
<feature type="domain" description="Fibronectin type-III" evidence="11">
    <location>
        <begin position="966"/>
        <end position="1087"/>
    </location>
</feature>
<keyword evidence="4" id="KW-0677">Repeat</keyword>
<feature type="domain" description="Laminin EGF-like" evidence="10">
    <location>
        <begin position="677"/>
        <end position="728"/>
    </location>
</feature>
<feature type="domain" description="Laminin EGF-like" evidence="10">
    <location>
        <begin position="535"/>
        <end position="581"/>
    </location>
</feature>
<feature type="domain" description="Laminin EGF-like" evidence="10">
    <location>
        <begin position="729"/>
        <end position="780"/>
    </location>
</feature>
<comment type="subcellular location">
    <subcellularLocation>
        <location evidence="1">Secreted</location>
    </subcellularLocation>
</comment>
<keyword evidence="3" id="KW-0732">Signal</keyword>
<comment type="caution">
    <text evidence="13">The sequence shown here is derived from an EMBL/GenBank/DDBJ whole genome shotgun (WGS) entry which is preliminary data.</text>
</comment>
<dbReference type="GO" id="GO:0009888">
    <property type="term" value="P:tissue development"/>
    <property type="evidence" value="ECO:0007669"/>
    <property type="project" value="TreeGrafter"/>
</dbReference>
<dbReference type="InterPro" id="IPR050440">
    <property type="entry name" value="Laminin/Netrin_ECM"/>
</dbReference>
<evidence type="ECO:0000256" key="1">
    <source>
        <dbReference type="ARBA" id="ARBA00004613"/>
    </source>
</evidence>
<dbReference type="Proteomes" id="UP001208570">
    <property type="component" value="Unassembled WGS sequence"/>
</dbReference>
<dbReference type="Gene3D" id="2.170.300.10">
    <property type="entry name" value="Tie2 ligand-binding domain superfamily"/>
    <property type="match status" value="1"/>
</dbReference>
<dbReference type="PRINTS" id="PR00011">
    <property type="entry name" value="EGFLAMININ"/>
</dbReference>
<keyword evidence="6" id="KW-0325">Glycoprotein</keyword>
<feature type="domain" description="Laminin EGF-like" evidence="10">
    <location>
        <begin position="482"/>
        <end position="534"/>
    </location>
</feature>
<feature type="disulfide bond" evidence="8">
    <location>
        <begin position="604"/>
        <end position="613"/>
    </location>
</feature>
<dbReference type="CDD" id="cd00063">
    <property type="entry name" value="FN3"/>
    <property type="match status" value="4"/>
</dbReference>
<dbReference type="SMART" id="SM00060">
    <property type="entry name" value="FN3"/>
    <property type="match status" value="5"/>
</dbReference>
<evidence type="ECO:0000256" key="3">
    <source>
        <dbReference type="ARBA" id="ARBA00022729"/>
    </source>
</evidence>
<feature type="domain" description="Fibronectin type-III" evidence="11">
    <location>
        <begin position="1089"/>
        <end position="1195"/>
    </location>
</feature>
<comment type="caution">
    <text evidence="8">Lacks conserved residue(s) required for the propagation of feature annotation.</text>
</comment>
<dbReference type="Pfam" id="PF00053">
    <property type="entry name" value="EGF_laminin"/>
    <property type="match status" value="6"/>
</dbReference>
<proteinExistence type="predicted"/>
<sequence length="1375" mass="153003">MEGNVPDEWRGVDIRSKRPPPISGHRRTSKDYRVLMLFVFVVTISRASCQTYRRFPALFNLAKYKTLSADPSLSTCGVESHVNAYCRSSPYASSVDECRQDYCFQKCPGRTSLPPSYDLLKASNYGTCVTTDTDHVRPGSSSKSFAAVFVDGSSCSLYPLDQLVVGANGAFTLTFWIWQKVNNIGTLIEKYTPSSETIFRLRVNSRSLFFLYRTNIGLREVQMLDVIPAQTWNFIAIQIDEVYKGQLPDVFIQTSCRCPATHPRVKPGQTHFCIRNGLPDNNGDEVRRLGNDSHPLQYLADEDVNSIWISTFLNDITITVNLGDQFQVFYVVLQFYSPMPKVVTIERRKDIQSPWQPWQYYAEDCQMAFNKLNNGPLTTATDVNCLQFGTNGLKVPYSKGNITFSVLSPEPQPRPGYNEFYNTPELGQFVLASQVRVRLQDHYYVYQPRHKYYGIYEFIVTGRCLPGYFNLQVSNPMGCEQCYCNSAGTISSNITCHPLSGQCYCKQNVRNDKCDACQYGYYGLSESNPSGCTPCECHPAGSLNMFCNPQSGQCTCKINTRGRQCNECAEGFYNFEAGCLPCDCNVVGSQSGITCDKVTGQCLCRQHVIGIHCDQCEDGYYNLGADFSNGCLSCGCYEPGTRNDSMICNKVTGDCDCKPNVQGYYKNMTLGGGCNPCNCDPNGRVPLTTCNPETGQCRCKEAGAGVGGRRCDTCLPGYYNFYKGRCTPCECDISGSINITVCDVITGQCQCKQFTRGRQCGQCVPGTSNLQADNPFGCSKDQQPPPEHEVLSTTALRLYWGPPDYPNGVIKRYVVYRDNVLLVTLDANTMEYNDTDLNPFTEYTYYIVAYNDYGTTKSPSVTFRTPPGPPAGAITLSVSDVTSHSASFSWTYPPISNGIIEYYQLNATVYNKSQAETFYEGLSLRTVVTNLRSYMYYEFSVTACTKGGCLVSPGVPVVTKETLPEGQQPPTIMALNSTELFISWNPPQEPNGEVPSCAGISKSFIALNIILDTCVNYGHSIKSCSMTGYYDPLNLPTSHPLSPPSTSYTLQNLNPYKEYEFQVISQNSLGLAASSWIAARTGESAPTFMPSPAIEPLSATTLNVTWVPPNPSQAHGSIILYRVYHNKQLNLENNPYAPPYIWQIIKTVQAGVLSTVVTDLPPYSEEIFIVEACNNVGCVNSSESTGKTLAGVPSEIPEVIVDGYNRSSMLISWKAPLKTNGPDPYYTVRRREVSLNKPPPQVSRGTRFTGTGYHLFPPETIPIGVGFTGCRTYVTIDVNDNFDVIMFDENGKQRENITFNGLIFDDGKWYRLVARRRISNATVLIDDRYLGCVAIVTTTDDEGLPYNNYAWNRLRVMRTGRLGYIRLNDTWTGDE</sequence>
<dbReference type="FunFam" id="2.10.25.10:FF:000090">
    <property type="entry name" value="laminin subunit alpha"/>
    <property type="match status" value="3"/>
</dbReference>
<dbReference type="FunFam" id="2.10.25.10:FF:000242">
    <property type="entry name" value="Laminin subunit alpha 1"/>
    <property type="match status" value="1"/>
</dbReference>
<dbReference type="InterPro" id="IPR013783">
    <property type="entry name" value="Ig-like_fold"/>
</dbReference>
<dbReference type="PROSITE" id="PS50027">
    <property type="entry name" value="EGF_LAM_2"/>
    <property type="match status" value="5"/>
</dbReference>
<dbReference type="PANTHER" id="PTHR10574">
    <property type="entry name" value="NETRIN/LAMININ-RELATED"/>
    <property type="match status" value="1"/>
</dbReference>
<keyword evidence="5 8" id="KW-1015">Disulfide bond</keyword>
<evidence type="ECO:0000259" key="11">
    <source>
        <dbReference type="PROSITE" id="PS50853"/>
    </source>
</evidence>
<evidence type="ECO:0008006" key="15">
    <source>
        <dbReference type="Google" id="ProtNLM"/>
    </source>
</evidence>
<feature type="region of interest" description="Disordered" evidence="9">
    <location>
        <begin position="1"/>
        <end position="26"/>
    </location>
</feature>
<evidence type="ECO:0000256" key="8">
    <source>
        <dbReference type="PROSITE-ProRule" id="PRU00460"/>
    </source>
</evidence>
<dbReference type="SMART" id="SM00136">
    <property type="entry name" value="LamNT"/>
    <property type="match status" value="1"/>
</dbReference>
<evidence type="ECO:0000256" key="5">
    <source>
        <dbReference type="ARBA" id="ARBA00023157"/>
    </source>
</evidence>
<dbReference type="Pfam" id="PF00041">
    <property type="entry name" value="fn3"/>
    <property type="match status" value="3"/>
</dbReference>
<dbReference type="InterPro" id="IPR003961">
    <property type="entry name" value="FN3_dom"/>
</dbReference>
<evidence type="ECO:0000256" key="6">
    <source>
        <dbReference type="ARBA" id="ARBA00023180"/>
    </source>
</evidence>
<keyword evidence="2" id="KW-0964">Secreted</keyword>
<name>A0AAD9K6R0_9ANNE</name>
<keyword evidence="14" id="KW-1185">Reference proteome</keyword>
<dbReference type="EMBL" id="JAODUP010000043">
    <property type="protein sequence ID" value="KAK2166023.1"/>
    <property type="molecule type" value="Genomic_DNA"/>
</dbReference>
<feature type="domain" description="Laminin N-terminal" evidence="12">
    <location>
        <begin position="230"/>
        <end position="463"/>
    </location>
</feature>
<feature type="domain" description="Laminin EGF-like" evidence="10">
    <location>
        <begin position="582"/>
        <end position="633"/>
    </location>
</feature>
<feature type="disulfide bond" evidence="8">
    <location>
        <begin position="535"/>
        <end position="547"/>
    </location>
</feature>
<dbReference type="PANTHER" id="PTHR10574:SF274">
    <property type="entry name" value="USHERIN"/>
    <property type="match status" value="1"/>
</dbReference>
<dbReference type="PROSITE" id="PS01248">
    <property type="entry name" value="EGF_LAM_1"/>
    <property type="match status" value="1"/>
</dbReference>
<dbReference type="CDD" id="cd00055">
    <property type="entry name" value="EGF_Lam"/>
    <property type="match status" value="6"/>
</dbReference>
<evidence type="ECO:0000256" key="9">
    <source>
        <dbReference type="SAM" id="MobiDB-lite"/>
    </source>
</evidence>
<accession>A0AAD9K6R0</accession>
<evidence type="ECO:0000259" key="12">
    <source>
        <dbReference type="PROSITE" id="PS51117"/>
    </source>
</evidence>
<evidence type="ECO:0000259" key="10">
    <source>
        <dbReference type="PROSITE" id="PS50027"/>
    </source>
</evidence>
<dbReference type="SUPFAM" id="SSF49785">
    <property type="entry name" value="Galactose-binding domain-like"/>
    <property type="match status" value="1"/>
</dbReference>
<feature type="compositionally biased region" description="Basic and acidic residues" evidence="9">
    <location>
        <begin position="7"/>
        <end position="16"/>
    </location>
</feature>
<feature type="disulfide bond" evidence="8">
    <location>
        <begin position="556"/>
        <end position="565"/>
    </location>
</feature>
<dbReference type="InterPro" id="IPR036116">
    <property type="entry name" value="FN3_sf"/>
</dbReference>
<dbReference type="SMART" id="SM00180">
    <property type="entry name" value="EGF_Lam"/>
    <property type="match status" value="6"/>
</dbReference>
<dbReference type="SUPFAM" id="SSF49899">
    <property type="entry name" value="Concanavalin A-like lectins/glucanases"/>
    <property type="match status" value="2"/>
</dbReference>